<dbReference type="Gene3D" id="1.25.40.10">
    <property type="entry name" value="Tetratricopeptide repeat domain"/>
    <property type="match status" value="1"/>
</dbReference>
<dbReference type="SUPFAM" id="SSF82199">
    <property type="entry name" value="SET domain"/>
    <property type="match status" value="1"/>
</dbReference>
<keyword evidence="1" id="KW-0479">Metal-binding</keyword>
<evidence type="ECO:0000256" key="1">
    <source>
        <dbReference type="ARBA" id="ARBA00022723"/>
    </source>
</evidence>
<keyword evidence="7" id="KW-1185">Reference proteome</keyword>
<protein>
    <submittedName>
        <fullName evidence="6">MYND-type domain-containing protein</fullName>
    </submittedName>
</protein>
<accession>A0A182TAJ5</accession>
<sequence>MEGFIGMAQAPDNMVDLFEDLWEESILPYLTPKQKRQQTFEQALEFMINKFSSILKGSHYQERLNLRPEVKSNSKAQCLRDAGNRCFYLTQQNQLAKALTLYNESIAYAEKGSEDRALAYANRASVCLQFRRYEDCLVNVRLARESNYPSRHAEKLNKREEIAKNGLAKKNTNDGTVAPDEDCATRNDRKKAVETLKLSYSAHANVPQVAECLQLRHDTTFGRHVVTNRALKAGDVVMIEKPFLSVLDSNLHYIRCAYCHDERAFTLIPCEGCTTAMYCSEQCLSNAHQQFHRYECGALRDLSQNGCETLRSLGLRATAVAITTFGHDLDALKTHLEGLDESKVNAFTMDWNTATQKDIYNTVHVLSTNQENRNRKFLARDIFQCTIMHQLMLERTELGAICQADSKKARLIFDLILRHRMICHANLLAMWGTPVMNESDNNSPPLLLGFGYFPLMSMLNHSCVPNVQNHTWNEINVSKDIFRYGIYFLLSMRSM</sequence>
<dbReference type="EnsemblMetazoa" id="AMAM022944-RA">
    <property type="protein sequence ID" value="AMAM022944-PA"/>
    <property type="gene ID" value="AMAM022944"/>
</dbReference>
<dbReference type="GO" id="GO:0008270">
    <property type="term" value="F:zinc ion binding"/>
    <property type="evidence" value="ECO:0007669"/>
    <property type="project" value="UniProtKB-KW"/>
</dbReference>
<dbReference type="PANTHER" id="PTHR47111:SF1">
    <property type="entry name" value="SET AND MYND DOMAIN-CONTAINING PROTEIN 4"/>
    <property type="match status" value="1"/>
</dbReference>
<dbReference type="InterPro" id="IPR002893">
    <property type="entry name" value="Znf_MYND"/>
</dbReference>
<feature type="domain" description="MYND-type" evidence="5">
    <location>
        <begin position="256"/>
        <end position="296"/>
    </location>
</feature>
<keyword evidence="2 4" id="KW-0863">Zinc-finger</keyword>
<reference evidence="7" key="1">
    <citation type="submission" date="2013-09" db="EMBL/GenBank/DDBJ databases">
        <title>The Genome Sequence of Anopheles maculatus species B.</title>
        <authorList>
            <consortium name="The Broad Institute Genomics Platform"/>
            <person name="Neafsey D.E."/>
            <person name="Besansky N."/>
            <person name="Howell P."/>
            <person name="Walton C."/>
            <person name="Young S.K."/>
            <person name="Zeng Q."/>
            <person name="Gargeya S."/>
            <person name="Fitzgerald M."/>
            <person name="Haas B."/>
            <person name="Abouelleil A."/>
            <person name="Allen A.W."/>
            <person name="Alvarado L."/>
            <person name="Arachchi H.M."/>
            <person name="Berlin A.M."/>
            <person name="Chapman S.B."/>
            <person name="Gainer-Dewar J."/>
            <person name="Goldberg J."/>
            <person name="Griggs A."/>
            <person name="Gujja S."/>
            <person name="Hansen M."/>
            <person name="Howarth C."/>
            <person name="Imamovic A."/>
            <person name="Ireland A."/>
            <person name="Larimer J."/>
            <person name="McCowan C."/>
            <person name="Murphy C."/>
            <person name="Pearson M."/>
            <person name="Poon T.W."/>
            <person name="Priest M."/>
            <person name="Roberts A."/>
            <person name="Saif S."/>
            <person name="Shea T."/>
            <person name="Sisk P."/>
            <person name="Sykes S."/>
            <person name="Wortman J."/>
            <person name="Nusbaum C."/>
            <person name="Birren B."/>
        </authorList>
    </citation>
    <scope>NUCLEOTIDE SEQUENCE [LARGE SCALE GENOMIC DNA]</scope>
    <source>
        <strain evidence="7">maculatus3</strain>
    </source>
</reference>
<evidence type="ECO:0000256" key="4">
    <source>
        <dbReference type="PROSITE-ProRule" id="PRU00134"/>
    </source>
</evidence>
<evidence type="ECO:0000313" key="7">
    <source>
        <dbReference type="Proteomes" id="UP000075901"/>
    </source>
</evidence>
<reference evidence="6" key="2">
    <citation type="submission" date="2020-05" db="UniProtKB">
        <authorList>
            <consortium name="EnsemblMetazoa"/>
        </authorList>
    </citation>
    <scope>IDENTIFICATION</scope>
    <source>
        <strain evidence="6">maculatus3</strain>
    </source>
</reference>
<keyword evidence="3" id="KW-0862">Zinc</keyword>
<dbReference type="PROSITE" id="PS50865">
    <property type="entry name" value="ZF_MYND_2"/>
    <property type="match status" value="1"/>
</dbReference>
<dbReference type="Pfam" id="PF01753">
    <property type="entry name" value="zf-MYND"/>
    <property type="match status" value="1"/>
</dbReference>
<dbReference type="Gene3D" id="6.10.140.2220">
    <property type="match status" value="1"/>
</dbReference>
<dbReference type="Gene3D" id="2.170.270.10">
    <property type="entry name" value="SET domain"/>
    <property type="match status" value="1"/>
</dbReference>
<evidence type="ECO:0000256" key="3">
    <source>
        <dbReference type="ARBA" id="ARBA00022833"/>
    </source>
</evidence>
<name>A0A182TAJ5_9DIPT</name>
<dbReference type="PANTHER" id="PTHR47111">
    <property type="entry name" value="BCDNA.LD29892"/>
    <property type="match status" value="1"/>
</dbReference>
<dbReference type="SUPFAM" id="SSF144232">
    <property type="entry name" value="HIT/MYND zinc finger-like"/>
    <property type="match status" value="1"/>
</dbReference>
<evidence type="ECO:0000256" key="2">
    <source>
        <dbReference type="ARBA" id="ARBA00022771"/>
    </source>
</evidence>
<evidence type="ECO:0000313" key="6">
    <source>
        <dbReference type="EnsemblMetazoa" id="AMAM022944-PA"/>
    </source>
</evidence>
<organism evidence="6 7">
    <name type="scientific">Anopheles maculatus</name>
    <dbReference type="NCBI Taxonomy" id="74869"/>
    <lineage>
        <taxon>Eukaryota</taxon>
        <taxon>Metazoa</taxon>
        <taxon>Ecdysozoa</taxon>
        <taxon>Arthropoda</taxon>
        <taxon>Hexapoda</taxon>
        <taxon>Insecta</taxon>
        <taxon>Pterygota</taxon>
        <taxon>Neoptera</taxon>
        <taxon>Endopterygota</taxon>
        <taxon>Diptera</taxon>
        <taxon>Nematocera</taxon>
        <taxon>Culicoidea</taxon>
        <taxon>Culicidae</taxon>
        <taxon>Anophelinae</taxon>
        <taxon>Anopheles</taxon>
        <taxon>Anopheles maculatus group</taxon>
    </lineage>
</organism>
<dbReference type="AlphaFoldDB" id="A0A182TAJ5"/>
<evidence type="ECO:0000259" key="5">
    <source>
        <dbReference type="PROSITE" id="PS50865"/>
    </source>
</evidence>
<dbReference type="InterPro" id="IPR046341">
    <property type="entry name" value="SET_dom_sf"/>
</dbReference>
<dbReference type="Gene3D" id="1.10.220.160">
    <property type="match status" value="1"/>
</dbReference>
<proteinExistence type="predicted"/>
<dbReference type="SUPFAM" id="SSF48452">
    <property type="entry name" value="TPR-like"/>
    <property type="match status" value="1"/>
</dbReference>
<dbReference type="InterPro" id="IPR011990">
    <property type="entry name" value="TPR-like_helical_dom_sf"/>
</dbReference>
<dbReference type="Proteomes" id="UP000075901">
    <property type="component" value="Unassembled WGS sequence"/>
</dbReference>
<dbReference type="VEuPathDB" id="VectorBase:AMAM022944"/>